<dbReference type="InterPro" id="IPR013095">
    <property type="entry name" value="T3SS_chaperone"/>
</dbReference>
<proteinExistence type="inferred from homology"/>
<dbReference type="EMBL" id="MUKV01000034">
    <property type="protein sequence ID" value="OQS34175.1"/>
    <property type="molecule type" value="Genomic_DNA"/>
</dbReference>
<keyword evidence="3" id="KW-0963">Cytoplasm</keyword>
<protein>
    <recommendedName>
        <fullName evidence="8">Type III secretion system chaperone</fullName>
    </recommendedName>
</protein>
<evidence type="ECO:0000256" key="1">
    <source>
        <dbReference type="ARBA" id="ARBA00004496"/>
    </source>
</evidence>
<comment type="subcellular location">
    <subcellularLocation>
        <location evidence="1">Cytoplasm</location>
    </subcellularLocation>
</comment>
<comment type="caution">
    <text evidence="6">The sequence shown here is derived from an EMBL/GenBank/DDBJ whole genome shotgun (WGS) entry which is preliminary data.</text>
</comment>
<dbReference type="RefSeq" id="WP_203390784.1">
    <property type="nucleotide sequence ID" value="NZ_JBBIGS010000033.1"/>
</dbReference>
<dbReference type="Pfam" id="PF07824">
    <property type="entry name" value="Chaperone_III"/>
    <property type="match status" value="1"/>
</dbReference>
<accession>A0A1W0CHH9</accession>
<dbReference type="SUPFAM" id="SSF69635">
    <property type="entry name" value="Type III secretory system chaperone-like"/>
    <property type="match status" value="1"/>
</dbReference>
<sequence length="123" mass="12858">MNTLLLSLYDTLGLALDDEAPVLFFGDEFAVHFEESAAGLEMACPLGVLPSDAATLQRLLQHNFASPVTLAADADGELLLALLRLPDSSSGAELQAGLECLLGVARGLQTELGLGGRLDAEAY</sequence>
<evidence type="ECO:0000256" key="3">
    <source>
        <dbReference type="ARBA" id="ARBA00022490"/>
    </source>
</evidence>
<name>A0A1W0CHH9_9NEIS</name>
<dbReference type="AlphaFoldDB" id="A0A1W0CHH9"/>
<keyword evidence="5" id="KW-0143">Chaperone</keyword>
<gene>
    <name evidence="6" type="ORF">B0T45_19395</name>
</gene>
<comment type="similarity">
    <text evidence="2">Belongs to the IpgE/SigE chaperone family.</text>
</comment>
<reference evidence="6 7" key="1">
    <citation type="submission" date="2017-02" db="EMBL/GenBank/DDBJ databases">
        <title>Chromobacterium haemolyticum H5244.</title>
        <authorList>
            <person name="Gulvik C.A."/>
        </authorList>
    </citation>
    <scope>NUCLEOTIDE SEQUENCE [LARGE SCALE GENOMIC DNA]</scope>
    <source>
        <strain evidence="6 7">H5244</strain>
    </source>
</reference>
<evidence type="ECO:0000256" key="5">
    <source>
        <dbReference type="ARBA" id="ARBA00023186"/>
    </source>
</evidence>
<evidence type="ECO:0000256" key="4">
    <source>
        <dbReference type="ARBA" id="ARBA00023026"/>
    </source>
</evidence>
<evidence type="ECO:0000313" key="7">
    <source>
        <dbReference type="Proteomes" id="UP000192721"/>
    </source>
</evidence>
<keyword evidence="4" id="KW-0843">Virulence</keyword>
<dbReference type="GO" id="GO:0005737">
    <property type="term" value="C:cytoplasm"/>
    <property type="evidence" value="ECO:0007669"/>
    <property type="project" value="UniProtKB-SubCell"/>
</dbReference>
<evidence type="ECO:0000313" key="6">
    <source>
        <dbReference type="EMBL" id="OQS34175.1"/>
    </source>
</evidence>
<evidence type="ECO:0008006" key="8">
    <source>
        <dbReference type="Google" id="ProtNLM"/>
    </source>
</evidence>
<organism evidence="6 7">
    <name type="scientific">Chromobacterium haemolyticum</name>
    <dbReference type="NCBI Taxonomy" id="394935"/>
    <lineage>
        <taxon>Bacteria</taxon>
        <taxon>Pseudomonadati</taxon>
        <taxon>Pseudomonadota</taxon>
        <taxon>Betaproteobacteria</taxon>
        <taxon>Neisseriales</taxon>
        <taxon>Chromobacteriaceae</taxon>
        <taxon>Chromobacterium</taxon>
    </lineage>
</organism>
<evidence type="ECO:0000256" key="2">
    <source>
        <dbReference type="ARBA" id="ARBA00010921"/>
    </source>
</evidence>
<dbReference type="Proteomes" id="UP000192721">
    <property type="component" value="Unassembled WGS sequence"/>
</dbReference>
<dbReference type="Gene3D" id="3.30.1460.10">
    <property type="match status" value="1"/>
</dbReference>
<dbReference type="CDD" id="cd17022">
    <property type="entry name" value="T3SC_IA_SigE-like"/>
    <property type="match status" value="1"/>
</dbReference>